<dbReference type="AlphaFoldDB" id="A0A9D4PWV1"/>
<organism evidence="2 3">
    <name type="scientific">Rhipicephalus sanguineus</name>
    <name type="common">Brown dog tick</name>
    <name type="synonym">Ixodes sanguineus</name>
    <dbReference type="NCBI Taxonomy" id="34632"/>
    <lineage>
        <taxon>Eukaryota</taxon>
        <taxon>Metazoa</taxon>
        <taxon>Ecdysozoa</taxon>
        <taxon>Arthropoda</taxon>
        <taxon>Chelicerata</taxon>
        <taxon>Arachnida</taxon>
        <taxon>Acari</taxon>
        <taxon>Parasitiformes</taxon>
        <taxon>Ixodida</taxon>
        <taxon>Ixodoidea</taxon>
        <taxon>Ixodidae</taxon>
        <taxon>Rhipicephalinae</taxon>
        <taxon>Rhipicephalus</taxon>
        <taxon>Rhipicephalus</taxon>
    </lineage>
</organism>
<sequence>MEAEFVESSAQRLGDSTAKEENMQLKVILVGLTIFGLIVAESGAMAASSSANEAEARAEPQSAERAEESNAEEARISGACLESLCG</sequence>
<name>A0A9D4PWV1_RHISA</name>
<feature type="region of interest" description="Disordered" evidence="1">
    <location>
        <begin position="48"/>
        <end position="77"/>
    </location>
</feature>
<feature type="compositionally biased region" description="Basic and acidic residues" evidence="1">
    <location>
        <begin position="54"/>
        <end position="75"/>
    </location>
</feature>
<proteinExistence type="predicted"/>
<dbReference type="Proteomes" id="UP000821837">
    <property type="component" value="Unassembled WGS sequence"/>
</dbReference>
<accession>A0A9D4PWV1</accession>
<gene>
    <name evidence="2" type="ORF">HPB52_011432</name>
</gene>
<comment type="caution">
    <text evidence="2">The sequence shown here is derived from an EMBL/GenBank/DDBJ whole genome shotgun (WGS) entry which is preliminary data.</text>
</comment>
<keyword evidence="3" id="KW-1185">Reference proteome</keyword>
<evidence type="ECO:0000256" key="1">
    <source>
        <dbReference type="SAM" id="MobiDB-lite"/>
    </source>
</evidence>
<evidence type="ECO:0000313" key="2">
    <source>
        <dbReference type="EMBL" id="KAH7956639.1"/>
    </source>
</evidence>
<dbReference type="EMBL" id="JABSTV010001250">
    <property type="protein sequence ID" value="KAH7956639.1"/>
    <property type="molecule type" value="Genomic_DNA"/>
</dbReference>
<protein>
    <submittedName>
        <fullName evidence="2">Uncharacterized protein</fullName>
    </submittedName>
</protein>
<evidence type="ECO:0000313" key="3">
    <source>
        <dbReference type="Proteomes" id="UP000821837"/>
    </source>
</evidence>
<reference evidence="2" key="1">
    <citation type="journal article" date="2020" name="Cell">
        <title>Large-Scale Comparative Analyses of Tick Genomes Elucidate Their Genetic Diversity and Vector Capacities.</title>
        <authorList>
            <consortium name="Tick Genome and Microbiome Consortium (TIGMIC)"/>
            <person name="Jia N."/>
            <person name="Wang J."/>
            <person name="Shi W."/>
            <person name="Du L."/>
            <person name="Sun Y."/>
            <person name="Zhan W."/>
            <person name="Jiang J.F."/>
            <person name="Wang Q."/>
            <person name="Zhang B."/>
            <person name="Ji P."/>
            <person name="Bell-Sakyi L."/>
            <person name="Cui X.M."/>
            <person name="Yuan T.T."/>
            <person name="Jiang B.G."/>
            <person name="Yang W.F."/>
            <person name="Lam T.T."/>
            <person name="Chang Q.C."/>
            <person name="Ding S.J."/>
            <person name="Wang X.J."/>
            <person name="Zhu J.G."/>
            <person name="Ruan X.D."/>
            <person name="Zhao L."/>
            <person name="Wei J.T."/>
            <person name="Ye R.Z."/>
            <person name="Que T.C."/>
            <person name="Du C.H."/>
            <person name="Zhou Y.H."/>
            <person name="Cheng J.X."/>
            <person name="Dai P.F."/>
            <person name="Guo W.B."/>
            <person name="Han X.H."/>
            <person name="Huang E.J."/>
            <person name="Li L.F."/>
            <person name="Wei W."/>
            <person name="Gao Y.C."/>
            <person name="Liu J.Z."/>
            <person name="Shao H.Z."/>
            <person name="Wang X."/>
            <person name="Wang C.C."/>
            <person name="Yang T.C."/>
            <person name="Huo Q.B."/>
            <person name="Li W."/>
            <person name="Chen H.Y."/>
            <person name="Chen S.E."/>
            <person name="Zhou L.G."/>
            <person name="Ni X.B."/>
            <person name="Tian J.H."/>
            <person name="Sheng Y."/>
            <person name="Liu T."/>
            <person name="Pan Y.S."/>
            <person name="Xia L.Y."/>
            <person name="Li J."/>
            <person name="Zhao F."/>
            <person name="Cao W.C."/>
        </authorList>
    </citation>
    <scope>NUCLEOTIDE SEQUENCE</scope>
    <source>
        <strain evidence="2">Rsan-2018</strain>
    </source>
</reference>
<reference evidence="2" key="2">
    <citation type="submission" date="2021-09" db="EMBL/GenBank/DDBJ databases">
        <authorList>
            <person name="Jia N."/>
            <person name="Wang J."/>
            <person name="Shi W."/>
            <person name="Du L."/>
            <person name="Sun Y."/>
            <person name="Zhan W."/>
            <person name="Jiang J."/>
            <person name="Wang Q."/>
            <person name="Zhang B."/>
            <person name="Ji P."/>
            <person name="Sakyi L.B."/>
            <person name="Cui X."/>
            <person name="Yuan T."/>
            <person name="Jiang B."/>
            <person name="Yang W."/>
            <person name="Lam T.T.-Y."/>
            <person name="Chang Q."/>
            <person name="Ding S."/>
            <person name="Wang X."/>
            <person name="Zhu J."/>
            <person name="Ruan X."/>
            <person name="Zhao L."/>
            <person name="Wei J."/>
            <person name="Que T."/>
            <person name="Du C."/>
            <person name="Cheng J."/>
            <person name="Dai P."/>
            <person name="Han X."/>
            <person name="Huang E."/>
            <person name="Gao Y."/>
            <person name="Liu J."/>
            <person name="Shao H."/>
            <person name="Ye R."/>
            <person name="Li L."/>
            <person name="Wei W."/>
            <person name="Wang X."/>
            <person name="Wang C."/>
            <person name="Huo Q."/>
            <person name="Li W."/>
            <person name="Guo W."/>
            <person name="Chen H."/>
            <person name="Chen S."/>
            <person name="Zhou L."/>
            <person name="Zhou L."/>
            <person name="Ni X."/>
            <person name="Tian J."/>
            <person name="Zhou Y."/>
            <person name="Sheng Y."/>
            <person name="Liu T."/>
            <person name="Pan Y."/>
            <person name="Xia L."/>
            <person name="Li J."/>
            <person name="Zhao F."/>
            <person name="Cao W."/>
        </authorList>
    </citation>
    <scope>NUCLEOTIDE SEQUENCE</scope>
    <source>
        <strain evidence="2">Rsan-2018</strain>
        <tissue evidence="2">Larvae</tissue>
    </source>
</reference>